<evidence type="ECO:0000256" key="1">
    <source>
        <dbReference type="ARBA" id="ARBA00022478"/>
    </source>
</evidence>
<gene>
    <name evidence="5" type="ORF">TeGR_g11704</name>
</gene>
<evidence type="ECO:0000256" key="2">
    <source>
        <dbReference type="ARBA" id="ARBA00023163"/>
    </source>
</evidence>
<proteinExistence type="inferred from homology"/>
<dbReference type="HAMAP" id="MF_00261">
    <property type="entry name" value="RNApol_arch_Rpo11"/>
    <property type="match status" value="1"/>
</dbReference>
<accession>A0ABQ6M8I6</accession>
<evidence type="ECO:0000259" key="4">
    <source>
        <dbReference type="Pfam" id="PF13656"/>
    </source>
</evidence>
<sequence>MSVNEVQKALPPTPLVIKGSTYQSQTFAIGDEDHTLGNSLRHVLMNSLSDVEFAGYSVPHPSEPVLQLRIQHTKGSTKKVAQSLVESCGTLGDLCDIVKGSVETRTGIPDDEMKA</sequence>
<dbReference type="Gene3D" id="3.30.1360.10">
    <property type="entry name" value="RNA polymerase, RBP11-like subunit"/>
    <property type="match status" value="1"/>
</dbReference>
<comment type="similarity">
    <text evidence="3">Belongs to the archaeal Rpo11/eukaryotic RPB11/RPC19 RNA polymerase subunit family.</text>
</comment>
<evidence type="ECO:0000313" key="5">
    <source>
        <dbReference type="EMBL" id="GMI21483.1"/>
    </source>
</evidence>
<keyword evidence="2" id="KW-0804">Transcription</keyword>
<dbReference type="Pfam" id="PF13656">
    <property type="entry name" value="RNA_pol_L_2"/>
    <property type="match status" value="1"/>
</dbReference>
<dbReference type="InterPro" id="IPR022905">
    <property type="entry name" value="Rpo11-like"/>
</dbReference>
<dbReference type="InterPro" id="IPR036603">
    <property type="entry name" value="RBP11-like"/>
</dbReference>
<reference evidence="5 6" key="1">
    <citation type="journal article" date="2023" name="Commun. Biol.">
        <title>Genome analysis of Parmales, the sister group of diatoms, reveals the evolutionary specialization of diatoms from phago-mixotrophs to photoautotrophs.</title>
        <authorList>
            <person name="Ban H."/>
            <person name="Sato S."/>
            <person name="Yoshikawa S."/>
            <person name="Yamada K."/>
            <person name="Nakamura Y."/>
            <person name="Ichinomiya M."/>
            <person name="Sato N."/>
            <person name="Blanc-Mathieu R."/>
            <person name="Endo H."/>
            <person name="Kuwata A."/>
            <person name="Ogata H."/>
        </authorList>
    </citation>
    <scope>NUCLEOTIDE SEQUENCE [LARGE SCALE GENOMIC DNA]</scope>
</reference>
<dbReference type="EMBL" id="BRYB01005186">
    <property type="protein sequence ID" value="GMI21483.1"/>
    <property type="molecule type" value="Genomic_DNA"/>
</dbReference>
<dbReference type="PANTHER" id="PTHR13946:SF28">
    <property type="entry name" value="DNA-DIRECTED RNA POLYMERASES I AND III SUBUNIT RPAC2"/>
    <property type="match status" value="1"/>
</dbReference>
<protein>
    <recommendedName>
        <fullName evidence="4">DNA-directed RNA polymerase RBP11-like dimerisation domain-containing protein</fullName>
    </recommendedName>
</protein>
<dbReference type="SUPFAM" id="SSF55257">
    <property type="entry name" value="RBP11-like subunits of RNA polymerase"/>
    <property type="match status" value="1"/>
</dbReference>
<dbReference type="InterPro" id="IPR009025">
    <property type="entry name" value="RBP11-like_dimer"/>
</dbReference>
<keyword evidence="1" id="KW-0240">DNA-directed RNA polymerase</keyword>
<name>A0ABQ6M8I6_9STRA</name>
<dbReference type="InterPro" id="IPR033898">
    <property type="entry name" value="RNAP_AC19"/>
</dbReference>
<organism evidence="5 6">
    <name type="scientific">Tetraparma gracilis</name>
    <dbReference type="NCBI Taxonomy" id="2962635"/>
    <lineage>
        <taxon>Eukaryota</taxon>
        <taxon>Sar</taxon>
        <taxon>Stramenopiles</taxon>
        <taxon>Ochrophyta</taxon>
        <taxon>Bolidophyceae</taxon>
        <taxon>Parmales</taxon>
        <taxon>Triparmaceae</taxon>
        <taxon>Tetraparma</taxon>
    </lineage>
</organism>
<dbReference type="CDD" id="cd07029">
    <property type="entry name" value="RNAP_I_III_AC19"/>
    <property type="match status" value="1"/>
</dbReference>
<dbReference type="PANTHER" id="PTHR13946">
    <property type="entry name" value="DNA-DIRECTED RNA POLYMERASE I,II,III"/>
    <property type="match status" value="1"/>
</dbReference>
<comment type="caution">
    <text evidence="5">The sequence shown here is derived from an EMBL/GenBank/DDBJ whole genome shotgun (WGS) entry which is preliminary data.</text>
</comment>
<keyword evidence="6" id="KW-1185">Reference proteome</keyword>
<evidence type="ECO:0000256" key="3">
    <source>
        <dbReference type="ARBA" id="ARBA00025751"/>
    </source>
</evidence>
<evidence type="ECO:0000313" key="6">
    <source>
        <dbReference type="Proteomes" id="UP001165060"/>
    </source>
</evidence>
<feature type="domain" description="DNA-directed RNA polymerase RBP11-like dimerisation" evidence="4">
    <location>
        <begin position="26"/>
        <end position="99"/>
    </location>
</feature>
<dbReference type="Proteomes" id="UP001165060">
    <property type="component" value="Unassembled WGS sequence"/>
</dbReference>